<evidence type="ECO:0000313" key="2">
    <source>
        <dbReference type="EMBL" id="WAL43697.1"/>
    </source>
</evidence>
<dbReference type="Proteomes" id="UP001163127">
    <property type="component" value="Chromosome"/>
</dbReference>
<feature type="region of interest" description="Disordered" evidence="1">
    <location>
        <begin position="30"/>
        <end position="49"/>
    </location>
</feature>
<evidence type="ECO:0008006" key="4">
    <source>
        <dbReference type="Google" id="ProtNLM"/>
    </source>
</evidence>
<accession>A0AA47IMB9</accession>
<protein>
    <recommendedName>
        <fullName evidence="4">Lipoprotein</fullName>
    </recommendedName>
</protein>
<dbReference type="AlphaFoldDB" id="A0AA47IMB9"/>
<evidence type="ECO:0000256" key="1">
    <source>
        <dbReference type="SAM" id="MobiDB-lite"/>
    </source>
</evidence>
<gene>
    <name evidence="2" type="ORF">OFA60_03825</name>
</gene>
<reference evidence="2" key="1">
    <citation type="submission" date="2022-11" db="EMBL/GenBank/DDBJ databases">
        <title>Dental biofilm bacteria. Genome sequencing and assembly.</title>
        <authorList>
            <person name="Robertsson C."/>
        </authorList>
    </citation>
    <scope>NUCLEOTIDE SEQUENCE</scope>
    <source>
        <strain evidence="2">CW</strain>
    </source>
</reference>
<evidence type="ECO:0000313" key="3">
    <source>
        <dbReference type="Proteomes" id="UP001163127"/>
    </source>
</evidence>
<name>A0AA47IMB9_ACTNA</name>
<proteinExistence type="predicted"/>
<organism evidence="2 3">
    <name type="scientific">Actinomyces naeslundii</name>
    <dbReference type="NCBI Taxonomy" id="1655"/>
    <lineage>
        <taxon>Bacteria</taxon>
        <taxon>Bacillati</taxon>
        <taxon>Actinomycetota</taxon>
        <taxon>Actinomycetes</taxon>
        <taxon>Actinomycetales</taxon>
        <taxon>Actinomycetaceae</taxon>
        <taxon>Actinomyces</taxon>
    </lineage>
</organism>
<dbReference type="SUPFAM" id="SSF69322">
    <property type="entry name" value="Tricorn protease domain 2"/>
    <property type="match status" value="1"/>
</dbReference>
<dbReference type="EMBL" id="CP113787">
    <property type="protein sequence ID" value="WAL43697.1"/>
    <property type="molecule type" value="Genomic_DNA"/>
</dbReference>
<sequence length="498" mass="54468">MRRRTFLTTLGTSAGAGIYTVSGCTARRSPVTRSSTLHPPAPPSSTAIPIDFGTEQIWPPPEVADPQDDADSFRVHCTRGHHLIVDIDTRYLPQDLKLTGRCPAVVDLVNLKVYAICPDNTTNGYHTTVAVLAKPPDNKTATPLSNTGVAELVIGPSILDDEHAYIVIDHLPQEASQNSTASTSKSMLKLRLSDCSVVTTTILREHGITTDHQEDDSTTSRARRERDSYADLVSMYYETNHFPRGSIAFTTDNAALMITDGFDPYTALRVSATDLTIEFDAHSVLTGFYRDHLHAEAVCTTDNAKEYYYSRATVVTLADGVSHRMAEGDIPDFVAGRWIYCRRMGGYDGPTVMINLDTGEEVWPEDYLDDVDRFLMVSDGYLVVSSGYSVNVRRPGAASPTITLTKSSGFPTKAGFVYNSTLYAISHESEVRVFNVDTHQQIGSVRLGSSALWPRINAVTPFGISDGSRFLPATKWLSEHSTTSGPIQTPTSTSEPTP</sequence>
<dbReference type="PROSITE" id="PS51257">
    <property type="entry name" value="PROKAR_LIPOPROTEIN"/>
    <property type="match status" value="1"/>
</dbReference>
<dbReference type="InterPro" id="IPR015943">
    <property type="entry name" value="WD40/YVTN_repeat-like_dom_sf"/>
</dbReference>
<feature type="region of interest" description="Disordered" evidence="1">
    <location>
        <begin position="479"/>
        <end position="498"/>
    </location>
</feature>
<dbReference type="RefSeq" id="WP_144033461.1">
    <property type="nucleotide sequence ID" value="NZ_CP113787.1"/>
</dbReference>
<dbReference type="Gene3D" id="2.130.10.10">
    <property type="entry name" value="YVTN repeat-like/Quinoprotein amine dehydrogenase"/>
    <property type="match status" value="1"/>
</dbReference>